<dbReference type="Proteomes" id="UP000032545">
    <property type="component" value="Unassembled WGS sequence"/>
</dbReference>
<comment type="caution">
    <text evidence="1">The sequence shown here is derived from an EMBL/GenBank/DDBJ whole genome shotgun (WGS) entry which is preliminary data.</text>
</comment>
<dbReference type="AlphaFoldDB" id="A0A0D8BEY7"/>
<dbReference type="OrthoDB" id="3214610at2"/>
<reference evidence="1 2" key="2">
    <citation type="journal article" date="2016" name="Genome Announc.">
        <title>Permanent Draft Genome Sequences for Two Variants of Frankia sp. Strain CpI1, the First Frankia Strain Isolated from Root Nodules of Comptonia peregrina.</title>
        <authorList>
            <person name="Oshone R."/>
            <person name="Hurst S.G.IV."/>
            <person name="Abebe-Akele F."/>
            <person name="Simpson S."/>
            <person name="Morris K."/>
            <person name="Thomas W.K."/>
            <person name="Tisa L.S."/>
        </authorList>
    </citation>
    <scope>NUCLEOTIDE SEQUENCE [LARGE SCALE GENOMIC DNA]</scope>
    <source>
        <strain evidence="2">CpI1-S</strain>
    </source>
</reference>
<gene>
    <name evidence="1" type="ORF">FF36_02796</name>
</gene>
<protein>
    <submittedName>
        <fullName evidence="1">Uncharacterized protein</fullName>
    </submittedName>
</protein>
<dbReference type="RefSeq" id="WP_082121896.1">
    <property type="nucleotide sequence ID" value="NZ_JYFN01000019.1"/>
</dbReference>
<accession>A0A0D8BEY7</accession>
<organism evidence="1 2">
    <name type="scientific">Frankia torreyi</name>
    <dbReference type="NCBI Taxonomy" id="1856"/>
    <lineage>
        <taxon>Bacteria</taxon>
        <taxon>Bacillati</taxon>
        <taxon>Actinomycetota</taxon>
        <taxon>Actinomycetes</taxon>
        <taxon>Frankiales</taxon>
        <taxon>Frankiaceae</taxon>
        <taxon>Frankia</taxon>
    </lineage>
</organism>
<evidence type="ECO:0000313" key="1">
    <source>
        <dbReference type="EMBL" id="KJE22818.1"/>
    </source>
</evidence>
<name>A0A0D8BEY7_9ACTN</name>
<keyword evidence="2" id="KW-1185">Reference proteome</keyword>
<reference evidence="2" key="1">
    <citation type="submission" date="2015-02" db="EMBL/GenBank/DDBJ databases">
        <title>Draft Genome of Frankia sp. CpI1-S.</title>
        <authorList>
            <person name="Oshone R.T."/>
            <person name="Ngom M."/>
            <person name="Ghodhbane-Gtari F."/>
            <person name="Gtari M."/>
            <person name="Morris K."/>
            <person name="Thomas K."/>
            <person name="Sen A."/>
            <person name="Tisa L.S."/>
        </authorList>
    </citation>
    <scope>NUCLEOTIDE SEQUENCE [LARGE SCALE GENOMIC DNA]</scope>
    <source>
        <strain evidence="2">CpI1-S</strain>
    </source>
</reference>
<evidence type="ECO:0000313" key="2">
    <source>
        <dbReference type="Proteomes" id="UP000032545"/>
    </source>
</evidence>
<dbReference type="PATRIC" id="fig|1502723.3.peg.1923"/>
<proteinExistence type="predicted"/>
<dbReference type="EMBL" id="JYFN01000019">
    <property type="protein sequence ID" value="KJE22818.1"/>
    <property type="molecule type" value="Genomic_DNA"/>
</dbReference>
<sequence length="107" mass="12095">MSVRPVPLPAYSGRPGVGDADLLARLHLLTEQVDYALAEIVLRRAAYRRACEEEADWQWSPSGVEALSRPAVAEALARQLAAVERLRLWAQELHWLQEQARLRGLLR</sequence>